<feature type="compositionally biased region" description="Low complexity" evidence="1">
    <location>
        <begin position="57"/>
        <end position="70"/>
    </location>
</feature>
<evidence type="ECO:0000313" key="3">
    <source>
        <dbReference type="Proteomes" id="UP000800038"/>
    </source>
</evidence>
<organism evidence="2 3">
    <name type="scientific">Clathrospora elynae</name>
    <dbReference type="NCBI Taxonomy" id="706981"/>
    <lineage>
        <taxon>Eukaryota</taxon>
        <taxon>Fungi</taxon>
        <taxon>Dikarya</taxon>
        <taxon>Ascomycota</taxon>
        <taxon>Pezizomycotina</taxon>
        <taxon>Dothideomycetes</taxon>
        <taxon>Pleosporomycetidae</taxon>
        <taxon>Pleosporales</taxon>
        <taxon>Diademaceae</taxon>
        <taxon>Clathrospora</taxon>
    </lineage>
</organism>
<evidence type="ECO:0000313" key="2">
    <source>
        <dbReference type="EMBL" id="KAF1936167.1"/>
    </source>
</evidence>
<dbReference type="EMBL" id="ML976207">
    <property type="protein sequence ID" value="KAF1936167.1"/>
    <property type="molecule type" value="Genomic_DNA"/>
</dbReference>
<keyword evidence="3" id="KW-1185">Reference proteome</keyword>
<gene>
    <name evidence="2" type="ORF">EJ02DRAFT_459764</name>
</gene>
<sequence length="564" mass="63262">MYSIHQALTALSLVDTTANTQPPDTIPTSPMTSEPSNAKQTLSESKTLPQCFSDSNPATESEAPATTSETDTMPKRNRNSDIGAMSVISSMPMDPIIKALHDFIQEERKRDFSFLAQYSHCYKDQTELLVVSRADVDDVSPILKAAGSTAIANLADWYIFTEPLRTDGFARTVAIQVAPGSITTVKKMTIVDFCKKHVTSVPAATWIRDTYGGDDMWAMKFTEMQYEEQRKWWSSTSQSFRLLDLPAEMREAIYLQIIGPIVVPDVITYPKKKVIIGTGLSIGDESRTGLNSDPDVKGPNMRIMLVCKQVLAEATTVAHRDTTKRFTTLGSKRGDPYADERMGPQSTAGVIWGSATRFAPHAAFLRHIQLEMSAAQYFEFIGIRPRTGSPLLTGQHSALHIGTLRRFTALKTLDFRFISPKHKDARCPWATTGFAMAAPRLLTTHSCQKKWIRWFFVFAFPSLQLLKTSKGVKFSLSGCVKTSTRTYWERVLNDIRVDEYATIKFLKQQILQMMQTDDNAIECQCSNSCASVGGPKLFQCSEYEVRMIEGLQEEIDKAYWDYED</sequence>
<feature type="region of interest" description="Disordered" evidence="1">
    <location>
        <begin position="15"/>
        <end position="79"/>
    </location>
</feature>
<evidence type="ECO:0000256" key="1">
    <source>
        <dbReference type="SAM" id="MobiDB-lite"/>
    </source>
</evidence>
<proteinExistence type="predicted"/>
<reference evidence="2" key="1">
    <citation type="journal article" date="2020" name="Stud. Mycol.">
        <title>101 Dothideomycetes genomes: a test case for predicting lifestyles and emergence of pathogens.</title>
        <authorList>
            <person name="Haridas S."/>
            <person name="Albert R."/>
            <person name="Binder M."/>
            <person name="Bloem J."/>
            <person name="Labutti K."/>
            <person name="Salamov A."/>
            <person name="Andreopoulos B."/>
            <person name="Baker S."/>
            <person name="Barry K."/>
            <person name="Bills G."/>
            <person name="Bluhm B."/>
            <person name="Cannon C."/>
            <person name="Castanera R."/>
            <person name="Culley D."/>
            <person name="Daum C."/>
            <person name="Ezra D."/>
            <person name="Gonzalez J."/>
            <person name="Henrissat B."/>
            <person name="Kuo A."/>
            <person name="Liang C."/>
            <person name="Lipzen A."/>
            <person name="Lutzoni F."/>
            <person name="Magnuson J."/>
            <person name="Mondo S."/>
            <person name="Nolan M."/>
            <person name="Ohm R."/>
            <person name="Pangilinan J."/>
            <person name="Park H.-J."/>
            <person name="Ramirez L."/>
            <person name="Alfaro M."/>
            <person name="Sun H."/>
            <person name="Tritt A."/>
            <person name="Yoshinaga Y."/>
            <person name="Zwiers L.-H."/>
            <person name="Turgeon B."/>
            <person name="Goodwin S."/>
            <person name="Spatafora J."/>
            <person name="Crous P."/>
            <person name="Grigoriev I."/>
        </authorList>
    </citation>
    <scope>NUCLEOTIDE SEQUENCE</scope>
    <source>
        <strain evidence="2">CBS 161.51</strain>
    </source>
</reference>
<accession>A0A6A5SFI0</accession>
<dbReference type="Proteomes" id="UP000800038">
    <property type="component" value="Unassembled WGS sequence"/>
</dbReference>
<dbReference type="OrthoDB" id="5335493at2759"/>
<dbReference type="AlphaFoldDB" id="A0A6A5SFI0"/>
<feature type="compositionally biased region" description="Polar residues" evidence="1">
    <location>
        <begin position="15"/>
        <end position="56"/>
    </location>
</feature>
<protein>
    <submittedName>
        <fullName evidence="2">Uncharacterized protein</fullName>
    </submittedName>
</protein>
<name>A0A6A5SFI0_9PLEO</name>